<keyword evidence="4" id="KW-0410">Iron transport</keyword>
<dbReference type="GO" id="GO:0009279">
    <property type="term" value="C:cell outer membrane"/>
    <property type="evidence" value="ECO:0007669"/>
    <property type="project" value="UniProtKB-SubCell"/>
</dbReference>
<evidence type="ECO:0000256" key="4">
    <source>
        <dbReference type="ARBA" id="ARBA00022496"/>
    </source>
</evidence>
<protein>
    <submittedName>
        <fullName evidence="14">TonB-dependent receptor plug domain-containing protein</fullName>
    </submittedName>
</protein>
<evidence type="ECO:0000313" key="14">
    <source>
        <dbReference type="EMBL" id="MBK1876443.1"/>
    </source>
</evidence>
<dbReference type="InterPro" id="IPR036942">
    <property type="entry name" value="Beta-barrel_TonB_sf"/>
</dbReference>
<organism evidence="14 15">
    <name type="scientific">Pelagicoccus mobilis</name>
    <dbReference type="NCBI Taxonomy" id="415221"/>
    <lineage>
        <taxon>Bacteria</taxon>
        <taxon>Pseudomonadati</taxon>
        <taxon>Verrucomicrobiota</taxon>
        <taxon>Opitutia</taxon>
        <taxon>Puniceicoccales</taxon>
        <taxon>Pelagicoccaceae</taxon>
        <taxon>Pelagicoccus</taxon>
    </lineage>
</organism>
<accession>A0A934VQC8</accession>
<feature type="chain" id="PRO_5037120944" evidence="12">
    <location>
        <begin position="27"/>
        <end position="1105"/>
    </location>
</feature>
<keyword evidence="7" id="KW-0408">Iron</keyword>
<evidence type="ECO:0000256" key="1">
    <source>
        <dbReference type="ARBA" id="ARBA00004571"/>
    </source>
</evidence>
<dbReference type="PANTHER" id="PTHR32552">
    <property type="entry name" value="FERRICHROME IRON RECEPTOR-RELATED"/>
    <property type="match status" value="1"/>
</dbReference>
<evidence type="ECO:0000256" key="3">
    <source>
        <dbReference type="ARBA" id="ARBA00022452"/>
    </source>
</evidence>
<evidence type="ECO:0000256" key="6">
    <source>
        <dbReference type="ARBA" id="ARBA00022729"/>
    </source>
</evidence>
<dbReference type="GO" id="GO:0015344">
    <property type="term" value="F:siderophore uptake transmembrane transporter activity"/>
    <property type="evidence" value="ECO:0007669"/>
    <property type="project" value="TreeGrafter"/>
</dbReference>
<reference evidence="14" key="1">
    <citation type="submission" date="2021-01" db="EMBL/GenBank/DDBJ databases">
        <title>Modified the classification status of verrucomicrobia.</title>
        <authorList>
            <person name="Feng X."/>
        </authorList>
    </citation>
    <scope>NUCLEOTIDE SEQUENCE</scope>
    <source>
        <strain evidence="14">KCTC 13126</strain>
    </source>
</reference>
<dbReference type="PROSITE" id="PS52016">
    <property type="entry name" value="TONB_DEPENDENT_REC_3"/>
    <property type="match status" value="1"/>
</dbReference>
<feature type="domain" description="TonB-dependent receptor plug" evidence="13">
    <location>
        <begin position="66"/>
        <end position="177"/>
    </location>
</feature>
<evidence type="ECO:0000256" key="12">
    <source>
        <dbReference type="SAM" id="SignalP"/>
    </source>
</evidence>
<dbReference type="AlphaFoldDB" id="A0A934VQC8"/>
<dbReference type="InterPro" id="IPR037066">
    <property type="entry name" value="Plug_dom_sf"/>
</dbReference>
<dbReference type="InterPro" id="IPR039426">
    <property type="entry name" value="TonB-dep_rcpt-like"/>
</dbReference>
<evidence type="ECO:0000256" key="5">
    <source>
        <dbReference type="ARBA" id="ARBA00022692"/>
    </source>
</evidence>
<keyword evidence="5 11" id="KW-0812">Transmembrane</keyword>
<dbReference type="Proteomes" id="UP000617628">
    <property type="component" value="Unassembled WGS sequence"/>
</dbReference>
<dbReference type="SUPFAM" id="SSF56935">
    <property type="entry name" value="Porins"/>
    <property type="match status" value="1"/>
</dbReference>
<evidence type="ECO:0000256" key="9">
    <source>
        <dbReference type="ARBA" id="ARBA00023136"/>
    </source>
</evidence>
<sequence>MKTTTRFEQRLLLSAIIAFPCSIAHAQDTDKEEDIFELSPFEVTADDSSGYRANSTLAGSRLNTELKDVAASVSVLTAEFLDDVGATDIETAFSYIAGVETALNTDTSERGSAGELADSNINTQPGNNRVRGLARADVTRDFFQTGNGNLDRYNVDRIALVRGPNSILFGLGSPAGIINYTTKKATVGKDISQISLGVDSYGSLRATFDFNRAIGEKFAIRLMKLDENTKSQYDTSFDRDDRLTLSLLAKPFKGASIHYSFEMTDNDARRPNYSLPIDNISHWMASGRPTWDIRDEANVGVFPAENFPGGPSGSDNPASPATLNGGVEEFNSPFPFSNIQLFIPGSSDPTVPFITTKSGTGYRQFNDDGTPKEVNLQEEGTERVLARSRSAFDQVDNFINTSVSDPRIFPIYDINLAALPGNSQKREGETHHLTWTQKITNDFHFELSGFRDRTNNLNISRFNGADRAVSIDLNPVLLDGVTPNPGYLRPYISGRGGLSESERFSEAHRFTMAYDLDFADVSDKLGFLGRHVFSGMLFDSEQWNTSFGGSPSSVVSDDIETFGLNRSIYGSWVFQAWYLGDPFTPDQDFPNYTTYTTQEIDPSTPISVYRATNGASINDPLNWSYADPVPTQTTYSRASWADLDVEGEGITWQGYLWENKIATTFGWREDTVASRSANQVRGEDSLVDPSNPEIWGPALDDSEPAQTGSTATKGIVFHPFKWLSVHYNESENFAVSPTRVYPTLDPIPNSSGVGEDIGIVLRTPDNKVEVKINKFESSQKNVSGRGTLANTARFGVNTYERFAWATIRNFRNNRNKDYNKGRYMELDGQRLSQQEMDDFFRYAWFDPEAPNKVGPNTEARYFSPVNVDDTVDVDATGYELELTYNPTENWRVAFNATKVQTIQDNIGPGFNEYVDARIAIWDKTWQPWSLFEADGTLVRAEEGIRFQDRASNKLMYDEFVNRILAAQNTAAAGEGRINVGQSEYAANLVTNYSFRDGKYKGLSIGANVRWREGNSLGYPIIQTENGPASDLANPFISDSDLNVGLNASYRKKIINDSVNWVTRLQVNNVIGDDKIVLSAMNPDGTPAAYRAGRESYIQWTNTFNF</sequence>
<dbReference type="Gene3D" id="2.40.170.20">
    <property type="entry name" value="TonB-dependent receptor, beta-barrel domain"/>
    <property type="match status" value="1"/>
</dbReference>
<gene>
    <name evidence="14" type="ORF">JIN87_06150</name>
</gene>
<dbReference type="EMBL" id="JAENIL010000009">
    <property type="protein sequence ID" value="MBK1876443.1"/>
    <property type="molecule type" value="Genomic_DNA"/>
</dbReference>
<keyword evidence="14" id="KW-0675">Receptor</keyword>
<dbReference type="Pfam" id="PF07715">
    <property type="entry name" value="Plug"/>
    <property type="match status" value="1"/>
</dbReference>
<dbReference type="RefSeq" id="WP_200354660.1">
    <property type="nucleotide sequence ID" value="NZ_JAENIL010000009.1"/>
</dbReference>
<keyword evidence="15" id="KW-1185">Reference proteome</keyword>
<keyword evidence="8" id="KW-0406">Ion transport</keyword>
<evidence type="ECO:0000256" key="11">
    <source>
        <dbReference type="PROSITE-ProRule" id="PRU01360"/>
    </source>
</evidence>
<comment type="similarity">
    <text evidence="11">Belongs to the TonB-dependent receptor family.</text>
</comment>
<evidence type="ECO:0000256" key="8">
    <source>
        <dbReference type="ARBA" id="ARBA00023065"/>
    </source>
</evidence>
<keyword evidence="2 11" id="KW-0813">Transport</keyword>
<keyword evidence="10 11" id="KW-0998">Cell outer membrane</keyword>
<dbReference type="PANTHER" id="PTHR32552:SF68">
    <property type="entry name" value="FERRICHROME OUTER MEMBRANE TRANSPORTER_PHAGE RECEPTOR"/>
    <property type="match status" value="1"/>
</dbReference>
<evidence type="ECO:0000256" key="10">
    <source>
        <dbReference type="ARBA" id="ARBA00023237"/>
    </source>
</evidence>
<dbReference type="InterPro" id="IPR012910">
    <property type="entry name" value="Plug_dom"/>
</dbReference>
<keyword evidence="9 11" id="KW-0472">Membrane</keyword>
<evidence type="ECO:0000256" key="7">
    <source>
        <dbReference type="ARBA" id="ARBA00023004"/>
    </source>
</evidence>
<feature type="signal peptide" evidence="12">
    <location>
        <begin position="1"/>
        <end position="26"/>
    </location>
</feature>
<comment type="caution">
    <text evidence="14">The sequence shown here is derived from an EMBL/GenBank/DDBJ whole genome shotgun (WGS) entry which is preliminary data.</text>
</comment>
<keyword evidence="6 12" id="KW-0732">Signal</keyword>
<evidence type="ECO:0000256" key="2">
    <source>
        <dbReference type="ARBA" id="ARBA00022448"/>
    </source>
</evidence>
<evidence type="ECO:0000259" key="13">
    <source>
        <dbReference type="Pfam" id="PF07715"/>
    </source>
</evidence>
<dbReference type="Gene3D" id="2.170.130.10">
    <property type="entry name" value="TonB-dependent receptor, plug domain"/>
    <property type="match status" value="1"/>
</dbReference>
<name>A0A934VQC8_9BACT</name>
<comment type="subcellular location">
    <subcellularLocation>
        <location evidence="1 11">Cell outer membrane</location>
        <topology evidence="1 11">Multi-pass membrane protein</topology>
    </subcellularLocation>
</comment>
<evidence type="ECO:0000313" key="15">
    <source>
        <dbReference type="Proteomes" id="UP000617628"/>
    </source>
</evidence>
<keyword evidence="3 11" id="KW-1134">Transmembrane beta strand</keyword>
<proteinExistence type="inferred from homology"/>